<dbReference type="PANTHER" id="PTHR34455">
    <property type="entry name" value="OS07G0673550 PROTEIN"/>
    <property type="match status" value="1"/>
</dbReference>
<dbReference type="EMBL" id="BFEA01000450">
    <property type="protein sequence ID" value="GBG83752.1"/>
    <property type="molecule type" value="Genomic_DNA"/>
</dbReference>
<keyword evidence="5" id="KW-0604">Photosystem II</keyword>
<dbReference type="AlphaFoldDB" id="A0A388LNG5"/>
<dbReference type="OMA" id="KQSSFCY"/>
<dbReference type="PANTHER" id="PTHR34455:SF1">
    <property type="entry name" value="OS07G0673550 PROTEIN"/>
    <property type="match status" value="1"/>
</dbReference>
<proteinExistence type="predicted"/>
<dbReference type="Gene3D" id="1.20.5.510">
    <property type="entry name" value="Single helix bin"/>
    <property type="match status" value="1"/>
</dbReference>
<dbReference type="Proteomes" id="UP000265515">
    <property type="component" value="Unassembled WGS sequence"/>
</dbReference>
<gene>
    <name evidence="7" type="ORF">CBR_g37553</name>
</gene>
<accession>A0A388LNG5</accession>
<dbReference type="Gramene" id="GBG83752">
    <property type="protein sequence ID" value="GBG83752"/>
    <property type="gene ID" value="CBR_g37553"/>
</dbReference>
<evidence type="ECO:0000256" key="6">
    <source>
        <dbReference type="SAM" id="Phobius"/>
    </source>
</evidence>
<evidence type="ECO:0000313" key="8">
    <source>
        <dbReference type="Proteomes" id="UP000265515"/>
    </source>
</evidence>
<keyword evidence="3 6" id="KW-1133">Transmembrane helix</keyword>
<organism evidence="7 8">
    <name type="scientific">Chara braunii</name>
    <name type="common">Braun's stonewort</name>
    <dbReference type="NCBI Taxonomy" id="69332"/>
    <lineage>
        <taxon>Eukaryota</taxon>
        <taxon>Viridiplantae</taxon>
        <taxon>Streptophyta</taxon>
        <taxon>Charophyceae</taxon>
        <taxon>Charales</taxon>
        <taxon>Characeae</taxon>
        <taxon>Chara</taxon>
    </lineage>
</organism>
<keyword evidence="2 6" id="KW-0812">Transmembrane</keyword>
<comment type="caution">
    <text evidence="7">The sequence shown here is derived from an EMBL/GenBank/DDBJ whole genome shotgun (WGS) entry which is preliminary data.</text>
</comment>
<reference evidence="7 8" key="1">
    <citation type="journal article" date="2018" name="Cell">
        <title>The Chara Genome: Secondary Complexity and Implications for Plant Terrestrialization.</title>
        <authorList>
            <person name="Nishiyama T."/>
            <person name="Sakayama H."/>
            <person name="Vries J.D."/>
            <person name="Buschmann H."/>
            <person name="Saint-Marcoux D."/>
            <person name="Ullrich K.K."/>
            <person name="Haas F.B."/>
            <person name="Vanderstraeten L."/>
            <person name="Becker D."/>
            <person name="Lang D."/>
            <person name="Vosolsobe S."/>
            <person name="Rombauts S."/>
            <person name="Wilhelmsson P.K.I."/>
            <person name="Janitza P."/>
            <person name="Kern R."/>
            <person name="Heyl A."/>
            <person name="Rumpler F."/>
            <person name="Villalobos L.I.A.C."/>
            <person name="Clay J.M."/>
            <person name="Skokan R."/>
            <person name="Toyoda A."/>
            <person name="Suzuki Y."/>
            <person name="Kagoshima H."/>
            <person name="Schijlen E."/>
            <person name="Tajeshwar N."/>
            <person name="Catarino B."/>
            <person name="Hetherington A.J."/>
            <person name="Saltykova A."/>
            <person name="Bonnot C."/>
            <person name="Breuninger H."/>
            <person name="Symeonidi A."/>
            <person name="Radhakrishnan G.V."/>
            <person name="Van Nieuwerburgh F."/>
            <person name="Deforce D."/>
            <person name="Chang C."/>
            <person name="Karol K.G."/>
            <person name="Hedrich R."/>
            <person name="Ulvskov P."/>
            <person name="Glockner G."/>
            <person name="Delwiche C.F."/>
            <person name="Petrasek J."/>
            <person name="Van de Peer Y."/>
            <person name="Friml J."/>
            <person name="Beilby M."/>
            <person name="Dolan L."/>
            <person name="Kohara Y."/>
            <person name="Sugano S."/>
            <person name="Fujiyama A."/>
            <person name="Delaux P.-M."/>
            <person name="Quint M."/>
            <person name="TheiBen G."/>
            <person name="Hagemann M."/>
            <person name="Harholt J."/>
            <person name="Dunand C."/>
            <person name="Zachgo S."/>
            <person name="Langdale J."/>
            <person name="Maumus F."/>
            <person name="Straeten D.V.D."/>
            <person name="Gould S.B."/>
            <person name="Rensing S.A."/>
        </authorList>
    </citation>
    <scope>NUCLEOTIDE SEQUENCE [LARGE SCALE GENOMIC DNA]</scope>
    <source>
        <strain evidence="7 8">S276</strain>
    </source>
</reference>
<protein>
    <submittedName>
        <fullName evidence="7">Uncharacterized protein</fullName>
    </submittedName>
</protein>
<evidence type="ECO:0000256" key="1">
    <source>
        <dbReference type="ARBA" id="ARBA00022531"/>
    </source>
</evidence>
<dbReference type="STRING" id="69332.A0A388LNG5"/>
<feature type="transmembrane region" description="Helical" evidence="6">
    <location>
        <begin position="103"/>
        <end position="127"/>
    </location>
</feature>
<keyword evidence="4 6" id="KW-0472">Membrane</keyword>
<evidence type="ECO:0000256" key="5">
    <source>
        <dbReference type="ARBA" id="ARBA00023276"/>
    </source>
</evidence>
<evidence type="ECO:0000256" key="2">
    <source>
        <dbReference type="ARBA" id="ARBA00022692"/>
    </source>
</evidence>
<dbReference type="GO" id="GO:0015979">
    <property type="term" value="P:photosynthesis"/>
    <property type="evidence" value="ECO:0007669"/>
    <property type="project" value="UniProtKB-KW"/>
</dbReference>
<dbReference type="GO" id="GO:0009523">
    <property type="term" value="C:photosystem II"/>
    <property type="evidence" value="ECO:0007669"/>
    <property type="project" value="UniProtKB-KW"/>
</dbReference>
<keyword evidence="1" id="KW-0602">Photosynthesis</keyword>
<evidence type="ECO:0000256" key="4">
    <source>
        <dbReference type="ARBA" id="ARBA00023136"/>
    </source>
</evidence>
<name>A0A388LNG5_CHABU</name>
<dbReference type="Pfam" id="PF06596">
    <property type="entry name" value="PsbX"/>
    <property type="match status" value="1"/>
</dbReference>
<keyword evidence="8" id="KW-1185">Reference proteome</keyword>
<dbReference type="InterPro" id="IPR009518">
    <property type="entry name" value="PSII_PsbX"/>
</dbReference>
<sequence>MATASLAATTSASAAALTSTVAVRAGRSGASASAFGGLSLAVAPTRSAARRAARVTMSAEGSESKHRVQDLVTPTSLALVAAAVLPEMAEAASPGVSPSLKNLLLSVLAGGSVLAVIGVGVAGLASFDPVSRK</sequence>
<evidence type="ECO:0000256" key="3">
    <source>
        <dbReference type="ARBA" id="ARBA00022989"/>
    </source>
</evidence>
<evidence type="ECO:0000313" key="7">
    <source>
        <dbReference type="EMBL" id="GBG83752.1"/>
    </source>
</evidence>